<protein>
    <submittedName>
        <fullName evidence="2">Antibiotic biosynthesis monooxygenase</fullName>
    </submittedName>
</protein>
<dbReference type="EMBL" id="NIPW01000012">
    <property type="protein sequence ID" value="OWJ78176.1"/>
    <property type="molecule type" value="Genomic_DNA"/>
</dbReference>
<dbReference type="InterPro" id="IPR011008">
    <property type="entry name" value="Dimeric_a/b-barrel"/>
</dbReference>
<dbReference type="Pfam" id="PF03992">
    <property type="entry name" value="ABM"/>
    <property type="match status" value="1"/>
</dbReference>
<dbReference type="SUPFAM" id="SSF54909">
    <property type="entry name" value="Dimeric alpha+beta barrel"/>
    <property type="match status" value="1"/>
</dbReference>
<feature type="domain" description="ABM" evidence="1">
    <location>
        <begin position="25"/>
        <end position="74"/>
    </location>
</feature>
<evidence type="ECO:0000313" key="2">
    <source>
        <dbReference type="EMBL" id="OWJ78176.1"/>
    </source>
</evidence>
<dbReference type="Gene3D" id="3.30.70.100">
    <property type="match status" value="1"/>
</dbReference>
<keyword evidence="2" id="KW-0560">Oxidoreductase</keyword>
<dbReference type="GO" id="GO:0004497">
    <property type="term" value="F:monooxygenase activity"/>
    <property type="evidence" value="ECO:0007669"/>
    <property type="project" value="UniProtKB-KW"/>
</dbReference>
<gene>
    <name evidence="2" type="ORF">CDV49_09465</name>
</gene>
<dbReference type="InterPro" id="IPR007138">
    <property type="entry name" value="ABM_dom"/>
</dbReference>
<name>A0A212ABV0_9RHOB</name>
<evidence type="ECO:0000313" key="3">
    <source>
        <dbReference type="Proteomes" id="UP000196878"/>
    </source>
</evidence>
<keyword evidence="2" id="KW-0503">Monooxygenase</keyword>
<sequence>MEDNETVVLTGWLLCATMADADLAAALLDEHTRLSRAEPGCLSFEVVRSMSDPMRFAVREAFVDRAAFTAHQERVKASDWGRQTAHIERDYRIERGE</sequence>
<dbReference type="OrthoDB" id="9797178at2"/>
<dbReference type="AlphaFoldDB" id="A0A212ABV0"/>
<accession>A0A212ABV0</accession>
<reference evidence="2 3" key="1">
    <citation type="submission" date="2016-12" db="EMBL/GenBank/DDBJ databases">
        <title>Comparison of Traditional DNA-DNA Hybridization with In Silico Genomic Analysis.</title>
        <authorList>
            <person name="Nicholson A.C."/>
            <person name="Humrighouse B.W."/>
            <person name="Graziano J."/>
            <person name="Lasker B."/>
            <person name="Whitney A.M."/>
            <person name="Mcquiston J.R."/>
        </authorList>
    </citation>
    <scope>NUCLEOTIDE SEQUENCE [LARGE SCALE GENOMIC DNA]</scope>
    <source>
        <strain evidence="2 3">H2240</strain>
    </source>
</reference>
<comment type="caution">
    <text evidence="2">The sequence shown here is derived from an EMBL/GenBank/DDBJ whole genome shotgun (WGS) entry which is preliminary data.</text>
</comment>
<keyword evidence="3" id="KW-1185">Reference proteome</keyword>
<organism evidence="2 3">
    <name type="scientific">Haematobacter genomosp. 1</name>
    <dbReference type="NCBI Taxonomy" id="366618"/>
    <lineage>
        <taxon>Bacteria</taxon>
        <taxon>Pseudomonadati</taxon>
        <taxon>Pseudomonadota</taxon>
        <taxon>Alphaproteobacteria</taxon>
        <taxon>Rhodobacterales</taxon>
        <taxon>Paracoccaceae</taxon>
        <taxon>Haematobacter</taxon>
    </lineage>
</organism>
<dbReference type="Proteomes" id="UP000196878">
    <property type="component" value="Unassembled WGS sequence"/>
</dbReference>
<evidence type="ECO:0000259" key="1">
    <source>
        <dbReference type="Pfam" id="PF03992"/>
    </source>
</evidence>
<dbReference type="RefSeq" id="WP_088215294.1">
    <property type="nucleotide sequence ID" value="NZ_NIPW01000012.1"/>
</dbReference>
<proteinExistence type="predicted"/>